<feature type="region of interest" description="Disordered" evidence="1">
    <location>
        <begin position="906"/>
        <end position="930"/>
    </location>
</feature>
<dbReference type="Pfam" id="PF04536">
    <property type="entry name" value="TPM_phosphatase"/>
    <property type="match status" value="1"/>
</dbReference>
<keyword evidence="4" id="KW-1185">Reference proteome</keyword>
<dbReference type="Gramene" id="GBG78158">
    <property type="protein sequence ID" value="GBG78158"/>
    <property type="gene ID" value="CBR_g26193"/>
</dbReference>
<comment type="caution">
    <text evidence="3">The sequence shown here is derived from an EMBL/GenBank/DDBJ whole genome shotgun (WGS) entry which is preliminary data.</text>
</comment>
<dbReference type="Proteomes" id="UP000265515">
    <property type="component" value="Unassembled WGS sequence"/>
</dbReference>
<evidence type="ECO:0000256" key="1">
    <source>
        <dbReference type="SAM" id="MobiDB-lite"/>
    </source>
</evidence>
<evidence type="ECO:0000313" key="3">
    <source>
        <dbReference type="EMBL" id="GBG78158.1"/>
    </source>
</evidence>
<feature type="region of interest" description="Disordered" evidence="1">
    <location>
        <begin position="752"/>
        <end position="788"/>
    </location>
</feature>
<proteinExistence type="predicted"/>
<dbReference type="Gene3D" id="3.10.310.50">
    <property type="match status" value="1"/>
</dbReference>
<feature type="compositionally biased region" description="Low complexity" evidence="1">
    <location>
        <begin position="1339"/>
        <end position="1348"/>
    </location>
</feature>
<evidence type="ECO:0000313" key="4">
    <source>
        <dbReference type="Proteomes" id="UP000265515"/>
    </source>
</evidence>
<evidence type="ECO:0000259" key="2">
    <source>
        <dbReference type="Pfam" id="PF04536"/>
    </source>
</evidence>
<organism evidence="3 4">
    <name type="scientific">Chara braunii</name>
    <name type="common">Braun's stonewort</name>
    <dbReference type="NCBI Taxonomy" id="69332"/>
    <lineage>
        <taxon>Eukaryota</taxon>
        <taxon>Viridiplantae</taxon>
        <taxon>Streptophyta</taxon>
        <taxon>Charophyceae</taxon>
        <taxon>Charales</taxon>
        <taxon>Characeae</taxon>
        <taxon>Chara</taxon>
    </lineage>
</organism>
<dbReference type="EMBL" id="BFEA01000287">
    <property type="protein sequence ID" value="GBG78158.1"/>
    <property type="molecule type" value="Genomic_DNA"/>
</dbReference>
<dbReference type="STRING" id="69332.A0A388L7A3"/>
<dbReference type="InterPro" id="IPR007621">
    <property type="entry name" value="TPM_dom"/>
</dbReference>
<protein>
    <recommendedName>
        <fullName evidence="2">TPM domain-containing protein</fullName>
    </recommendedName>
</protein>
<feature type="compositionally biased region" description="Basic and acidic residues" evidence="1">
    <location>
        <begin position="1379"/>
        <end position="1392"/>
    </location>
</feature>
<sequence length="1414" mass="155742">MRTASVVITSVEAGQATPVWSHCASSGGPSWTQATPLPQHLEQVGDSSPWNQWFPTSPDLQPASSKSCYPWKSLWSHFHQPHCCAGKRQTHHVRVRVPCPSPSLRAPNQGWSLHGGCCCIIKPPLCRRASASALGVRKASFTAPLLTPCSRTGAAANRCFAAFLNYTGGVNARGFRCPNKQFPSAMDARSLNLGPLTPGLLHQETVVSWNCKRTAEQWCQDWPSSPSSSKCQKLCLLAFALQTGILPGVESRSSWCSCSGGLWDLNSRPHPVTVAAARMAADGGPTTNRWNRGHRLCLDHLKWATVDAMGPARSAFRRWTANGMANRFTTRGKLHVADNDGRRCSVCLLPSSLAAWRGPRWRSRPSPLSHSAVRSVRLPHCILLTVDEPWCDASGSGSAHACRWFTICRAYHFLRASGRTLNSSTHHLQGKVLMRVHSRDGSGWIRRTNANLRPRRYPARRDPQPRQLPKKPFICGQTPHEPCKSTTPTEPVNEGGKAIGWVTPVRRQPQQVVDGLSDDNRCQQLRSEAYQQLFLKEQSIRNEKNRSKVVAKIFSRWITSLWSFVKGGLKVKLIHSLAHMSRQGGCKGRSKNTDLPSDSCRTGHCIAERSIADEMNPCSLPCVREQSSTRLATTGSAPSTEHELRHHSVPDLSINCRGSVICLVPAAVLLMAGFARQISLLPSANPLRFKAPVAHVCGSRGGKMDASVVVGSPLRREMWEVPDAPCFEDHLHDLPFASIKLGGRHMIRKTTKVNGVEDRKLKGDQKDPIRKEDQERQKGKVAPSPSRVEEVLEVVPPLHSYPSDRMDASFGPPPLLPQSGVGECLKEQGGGIRPTPPSYRVWQDGGTHICSEMYLGGEDTVLKDGVVPDKRSVEGANPELEAGEGGKERLGRSVVRIGTARVIRDKRQRRGRHRRRQKPMTTTVAASGSDPRVQKQYAKKRDANKPISKVYVGLGEEVEVIRLGEWEWSNAELAPVDLSVAGAEEYNSVVEVPNPRKWGYWVSDQARVLSREEVDSLNRTITEMYNSTGVDMTIVTVKRVGTTVGSADSLARRLYHYWGLGVEREGCGVLLLMVTDSGRVEVEVGERLGDKLDLVRRSSGELGSQGGRWGADRGGSCWVKWLKEKRIRPKMRLGRYGAAVMAGVNEVVERVAELYGDAPKPSMYVPARRRLQVVDALWMGLISFLVAGGIWMHCGKALRKFGLSRSTNYPNVKRYLAKGSGKETAGDVLNRLIRRFHEKGGNPVWDLYMLSKGAPRVMLGPVDGLGFLHRQRSKQSAASDRRAEVTDSSVWLYAQGERTRPGSVALDLESTDKECGKRTVDGGHSRLAWCQAEPKESASLRPSRRSPLFGGLLKGKKMDPEGENCCGSAQSGRLSLSREGPDDEARATRVTDTEDGEHGILAWGTAVQPIILDG</sequence>
<accession>A0A388L7A3</accession>
<dbReference type="OrthoDB" id="8062037at2759"/>
<feature type="region of interest" description="Disordered" evidence="1">
    <location>
        <begin position="1335"/>
        <end position="1392"/>
    </location>
</feature>
<gene>
    <name evidence="3" type="ORF">CBR_g26193</name>
</gene>
<name>A0A388L7A3_CHABU</name>
<feature type="compositionally biased region" description="Basic residues" evidence="1">
    <location>
        <begin position="906"/>
        <end position="918"/>
    </location>
</feature>
<dbReference type="PANTHER" id="PTHR30373:SF2">
    <property type="entry name" value="UPF0603 PROTEIN YGCG"/>
    <property type="match status" value="1"/>
</dbReference>
<dbReference type="PANTHER" id="PTHR30373">
    <property type="entry name" value="UPF0603 PROTEIN YGCG"/>
    <property type="match status" value="1"/>
</dbReference>
<feature type="compositionally biased region" description="Basic and acidic residues" evidence="1">
    <location>
        <begin position="755"/>
        <end position="778"/>
    </location>
</feature>
<reference evidence="3 4" key="1">
    <citation type="journal article" date="2018" name="Cell">
        <title>The Chara Genome: Secondary Complexity and Implications for Plant Terrestrialization.</title>
        <authorList>
            <person name="Nishiyama T."/>
            <person name="Sakayama H."/>
            <person name="Vries J.D."/>
            <person name="Buschmann H."/>
            <person name="Saint-Marcoux D."/>
            <person name="Ullrich K.K."/>
            <person name="Haas F.B."/>
            <person name="Vanderstraeten L."/>
            <person name="Becker D."/>
            <person name="Lang D."/>
            <person name="Vosolsobe S."/>
            <person name="Rombauts S."/>
            <person name="Wilhelmsson P.K.I."/>
            <person name="Janitza P."/>
            <person name="Kern R."/>
            <person name="Heyl A."/>
            <person name="Rumpler F."/>
            <person name="Villalobos L.I.A.C."/>
            <person name="Clay J.M."/>
            <person name="Skokan R."/>
            <person name="Toyoda A."/>
            <person name="Suzuki Y."/>
            <person name="Kagoshima H."/>
            <person name="Schijlen E."/>
            <person name="Tajeshwar N."/>
            <person name="Catarino B."/>
            <person name="Hetherington A.J."/>
            <person name="Saltykova A."/>
            <person name="Bonnot C."/>
            <person name="Breuninger H."/>
            <person name="Symeonidi A."/>
            <person name="Radhakrishnan G.V."/>
            <person name="Van Nieuwerburgh F."/>
            <person name="Deforce D."/>
            <person name="Chang C."/>
            <person name="Karol K.G."/>
            <person name="Hedrich R."/>
            <person name="Ulvskov P."/>
            <person name="Glockner G."/>
            <person name="Delwiche C.F."/>
            <person name="Petrasek J."/>
            <person name="Van de Peer Y."/>
            <person name="Friml J."/>
            <person name="Beilby M."/>
            <person name="Dolan L."/>
            <person name="Kohara Y."/>
            <person name="Sugano S."/>
            <person name="Fujiyama A."/>
            <person name="Delaux P.-M."/>
            <person name="Quint M."/>
            <person name="TheiBen G."/>
            <person name="Hagemann M."/>
            <person name="Harholt J."/>
            <person name="Dunand C."/>
            <person name="Zachgo S."/>
            <person name="Langdale J."/>
            <person name="Maumus F."/>
            <person name="Straeten D.V.D."/>
            <person name="Gould S.B."/>
            <person name="Rensing S.A."/>
        </authorList>
    </citation>
    <scope>NUCLEOTIDE SEQUENCE [LARGE SCALE GENOMIC DNA]</scope>
    <source>
        <strain evidence="3 4">S276</strain>
    </source>
</reference>
<feature type="region of interest" description="Disordered" evidence="1">
    <location>
        <begin position="455"/>
        <end position="497"/>
    </location>
</feature>
<feature type="domain" description="TPM" evidence="2">
    <location>
        <begin position="1002"/>
        <end position="1092"/>
    </location>
</feature>